<dbReference type="EMBL" id="JAVDVC010000002">
    <property type="protein sequence ID" value="MDR6957263.1"/>
    <property type="molecule type" value="Genomic_DNA"/>
</dbReference>
<dbReference type="InterPro" id="IPR016919">
    <property type="entry name" value="UCP029416_PTP"/>
</dbReference>
<dbReference type="InterPro" id="IPR023485">
    <property type="entry name" value="Ptyr_pPase"/>
</dbReference>
<sequence>MTNLLFVCSRNQWRSPTGEAIWRRRPGFSTRSAGTSPNARKPIGPADIRWADVIFVMERKHEHRLRAEYARLLEHKQLHVLDIPDDYRFMDPELVDMLELAVTPYLCI</sequence>
<dbReference type="SUPFAM" id="SSF52788">
    <property type="entry name" value="Phosphotyrosine protein phosphatases I"/>
    <property type="match status" value="1"/>
</dbReference>
<dbReference type="Gene3D" id="3.40.50.2300">
    <property type="match status" value="1"/>
</dbReference>
<proteinExistence type="predicted"/>
<evidence type="ECO:0000313" key="2">
    <source>
        <dbReference type="EMBL" id="MDR6957263.1"/>
    </source>
</evidence>
<organism evidence="2 3">
    <name type="scientific">Pseudomonas brassicacearum</name>
    <dbReference type="NCBI Taxonomy" id="930166"/>
    <lineage>
        <taxon>Bacteria</taxon>
        <taxon>Pseudomonadati</taxon>
        <taxon>Pseudomonadota</taxon>
        <taxon>Gammaproteobacteria</taxon>
        <taxon>Pseudomonadales</taxon>
        <taxon>Pseudomonadaceae</taxon>
        <taxon>Pseudomonas</taxon>
    </lineage>
</organism>
<dbReference type="SMART" id="SM00226">
    <property type="entry name" value="LMWPc"/>
    <property type="match status" value="1"/>
</dbReference>
<gene>
    <name evidence="2" type="ORF">J2W43_001239</name>
</gene>
<accession>A0AAW8M7C3</accession>
<evidence type="ECO:0000313" key="3">
    <source>
        <dbReference type="Proteomes" id="UP001252613"/>
    </source>
</evidence>
<dbReference type="InterPro" id="IPR036196">
    <property type="entry name" value="Ptyr_pPase_sf"/>
</dbReference>
<reference evidence="2" key="1">
    <citation type="submission" date="2023-07" db="EMBL/GenBank/DDBJ databases">
        <title>Sorghum-associated microbial communities from plants grown in Nebraska, USA.</title>
        <authorList>
            <person name="Schachtman D."/>
        </authorList>
    </citation>
    <scope>NUCLEOTIDE SEQUENCE</scope>
    <source>
        <strain evidence="2">3432</strain>
    </source>
</reference>
<evidence type="ECO:0000259" key="1">
    <source>
        <dbReference type="SMART" id="SM00226"/>
    </source>
</evidence>
<dbReference type="Proteomes" id="UP001252613">
    <property type="component" value="Unassembled WGS sequence"/>
</dbReference>
<protein>
    <recommendedName>
        <fullName evidence="1">Phosphotyrosine protein phosphatase I domain-containing protein</fullName>
    </recommendedName>
</protein>
<dbReference type="RefSeq" id="WP_092180207.1">
    <property type="nucleotide sequence ID" value="NZ_JAVDVC010000002.1"/>
</dbReference>
<comment type="caution">
    <text evidence="2">The sequence shown here is derived from an EMBL/GenBank/DDBJ whole genome shotgun (WGS) entry which is preliminary data.</text>
</comment>
<dbReference type="AlphaFoldDB" id="A0AAW8M7C3"/>
<feature type="domain" description="Phosphotyrosine protein phosphatase I" evidence="1">
    <location>
        <begin position="2"/>
        <end position="108"/>
    </location>
</feature>
<name>A0AAW8M7C3_9PSED</name>
<dbReference type="PIRSF" id="PIRSF029416">
    <property type="entry name" value="UCP029416_PTP"/>
    <property type="match status" value="1"/>
</dbReference>